<feature type="active site" description="Proton acceptor" evidence="2">
    <location>
        <position position="73"/>
    </location>
</feature>
<reference evidence="5 6" key="2">
    <citation type="journal article" date="2012" name="J. Bacteriol.">
        <title>Complete genome sequences of Desulfosporosinus orientis DSM765T, Desulfosporosinus youngiae DSM17734T, Desulfosporosinus meridiei DSM13257T, and Desulfosporosinus acidiphilus DSM22704T.</title>
        <authorList>
            <person name="Pester M."/>
            <person name="Brambilla E."/>
            <person name="Alazard D."/>
            <person name="Rattei T."/>
            <person name="Weinmaier T."/>
            <person name="Han J."/>
            <person name="Lucas S."/>
            <person name="Lapidus A."/>
            <person name="Cheng J.F."/>
            <person name="Goodwin L."/>
            <person name="Pitluck S."/>
            <person name="Peters L."/>
            <person name="Ovchinnikova G."/>
            <person name="Teshima H."/>
            <person name="Detter J.C."/>
            <person name="Han C.S."/>
            <person name="Tapia R."/>
            <person name="Land M.L."/>
            <person name="Hauser L."/>
            <person name="Kyrpides N.C."/>
            <person name="Ivanova N.N."/>
            <person name="Pagani I."/>
            <person name="Huntmann M."/>
            <person name="Wei C.L."/>
            <person name="Davenport K.W."/>
            <person name="Daligault H."/>
            <person name="Chain P.S."/>
            <person name="Chen A."/>
            <person name="Mavromatis K."/>
            <person name="Markowitz V."/>
            <person name="Szeto E."/>
            <person name="Mikhailova N."/>
            <person name="Pati A."/>
            <person name="Wagner M."/>
            <person name="Woyke T."/>
            <person name="Ollivier B."/>
            <person name="Klenk H.P."/>
            <person name="Spring S."/>
            <person name="Loy A."/>
        </authorList>
    </citation>
    <scope>NUCLEOTIDE SEQUENCE [LARGE SCALE GENOMIC DNA]</scope>
    <source>
        <strain evidence="6">ATCC 19365 / DSM 765 / NCIMB 8382 / VKM B-1628</strain>
    </source>
</reference>
<dbReference type="KEGG" id="dor:Desor_4097"/>
<feature type="domain" description="Gamma-glutamylcyclotransferase AIG2-like" evidence="4">
    <location>
        <begin position="4"/>
        <end position="117"/>
    </location>
</feature>
<evidence type="ECO:0000313" key="5">
    <source>
        <dbReference type="EMBL" id="AET69536.1"/>
    </source>
</evidence>
<proteinExistence type="inferred from homology"/>
<evidence type="ECO:0000256" key="3">
    <source>
        <dbReference type="RuleBase" id="RU367036"/>
    </source>
</evidence>
<organism evidence="5 6">
    <name type="scientific">Desulfosporosinus orientis (strain ATCC 19365 / DSM 765 / NCIMB 8382 / VKM B-1628 / Singapore I)</name>
    <name type="common">Desulfotomaculum orientis</name>
    <dbReference type="NCBI Taxonomy" id="768706"/>
    <lineage>
        <taxon>Bacteria</taxon>
        <taxon>Bacillati</taxon>
        <taxon>Bacillota</taxon>
        <taxon>Clostridia</taxon>
        <taxon>Eubacteriales</taxon>
        <taxon>Desulfitobacteriaceae</taxon>
        <taxon>Desulfosporosinus</taxon>
    </lineage>
</organism>
<evidence type="ECO:0000256" key="1">
    <source>
        <dbReference type="ARBA" id="ARBA00008861"/>
    </source>
</evidence>
<dbReference type="Pfam" id="PF06094">
    <property type="entry name" value="GGACT"/>
    <property type="match status" value="1"/>
</dbReference>
<dbReference type="CDD" id="cd06661">
    <property type="entry name" value="GGCT_like"/>
    <property type="match status" value="1"/>
</dbReference>
<dbReference type="InterPro" id="IPR013024">
    <property type="entry name" value="GGCT-like"/>
</dbReference>
<dbReference type="EMBL" id="CP003108">
    <property type="protein sequence ID" value="AET69536.1"/>
    <property type="molecule type" value="Genomic_DNA"/>
</dbReference>
<name>G7WH28_DESOD</name>
<dbReference type="GO" id="GO:0061929">
    <property type="term" value="F:gamma-glutamylaminecyclotransferase activity"/>
    <property type="evidence" value="ECO:0007669"/>
    <property type="project" value="InterPro"/>
</dbReference>
<dbReference type="OrthoDB" id="8538589at2"/>
<gene>
    <name evidence="5" type="ordered locus">Desor_4097</name>
</gene>
<dbReference type="GO" id="GO:0005829">
    <property type="term" value="C:cytosol"/>
    <property type="evidence" value="ECO:0007669"/>
    <property type="project" value="TreeGrafter"/>
</dbReference>
<dbReference type="Proteomes" id="UP000006346">
    <property type="component" value="Chromosome"/>
</dbReference>
<reference evidence="6" key="1">
    <citation type="submission" date="2011-11" db="EMBL/GenBank/DDBJ databases">
        <title>Complete sequence of Desulfosporosinus orientis DSM 765.</title>
        <authorList>
            <person name="Lucas S."/>
            <person name="Han J."/>
            <person name="Lapidus A."/>
            <person name="Cheng J.-F."/>
            <person name="Goodwin L."/>
            <person name="Pitluck S."/>
            <person name="Peters L."/>
            <person name="Ovchinnikova G."/>
            <person name="Teshima H."/>
            <person name="Detter J.C."/>
            <person name="Han C."/>
            <person name="Tapia R."/>
            <person name="Land M."/>
            <person name="Hauser L."/>
            <person name="Kyrpides N."/>
            <person name="Ivanova N."/>
            <person name="Pagani I."/>
            <person name="Pester M."/>
            <person name="Spring S."/>
            <person name="Ollivier B."/>
            <person name="Rattei T."/>
            <person name="Klenk H.-P."/>
            <person name="Wagner M."/>
            <person name="Loy A."/>
            <person name="Woyke T."/>
        </authorList>
    </citation>
    <scope>NUCLEOTIDE SEQUENCE [LARGE SCALE GENOMIC DNA]</scope>
    <source>
        <strain evidence="6">ATCC 19365 / DSM 765 / NCIMB 8382 / VKM B-1628</strain>
    </source>
</reference>
<dbReference type="InterPro" id="IPR009288">
    <property type="entry name" value="AIG2-like_dom"/>
</dbReference>
<dbReference type="InterPro" id="IPR036568">
    <property type="entry name" value="GGCT-like_sf"/>
</dbReference>
<comment type="similarity">
    <text evidence="1 3">Belongs to the gamma-glutamylcyclotransferase family.</text>
</comment>
<keyword evidence="6" id="KW-1185">Reference proteome</keyword>
<dbReference type="PATRIC" id="fig|768706.3.peg.4152"/>
<dbReference type="SUPFAM" id="SSF110857">
    <property type="entry name" value="Gamma-glutamyl cyclotransferase-like"/>
    <property type="match status" value="1"/>
</dbReference>
<dbReference type="HOGENOM" id="CLU_083466_5_1_9"/>
<evidence type="ECO:0000259" key="4">
    <source>
        <dbReference type="Pfam" id="PF06094"/>
    </source>
</evidence>
<dbReference type="eggNOG" id="COG2105">
    <property type="taxonomic scope" value="Bacteria"/>
</dbReference>
<protein>
    <recommendedName>
        <fullName evidence="3">Gamma-glutamylcyclotransferase family protein</fullName>
    </recommendedName>
</protein>
<dbReference type="PANTHER" id="PTHR12510:SF4">
    <property type="entry name" value="GAMMA-GLUTAMYLAMINECYCLOTRANSFERASE"/>
    <property type="match status" value="1"/>
</dbReference>
<sequence>MDKVFVYGTLMKGRKYHRQYLSQSTFLGKAEVRDFAMYAVSSYPGIVPEIGEKVKGEVYEVDKETLTRVDLLEDAGSLYVRKTVDVLLEGQVIPAWVYIWNRKIRGGKISYEAQPWKG</sequence>
<evidence type="ECO:0000313" key="6">
    <source>
        <dbReference type="Proteomes" id="UP000006346"/>
    </source>
</evidence>
<evidence type="ECO:0000256" key="2">
    <source>
        <dbReference type="PIRSR" id="PIRSR639126-1"/>
    </source>
</evidence>
<dbReference type="Gene3D" id="3.10.490.10">
    <property type="entry name" value="Gamma-glutamyl cyclotransferase-like"/>
    <property type="match status" value="1"/>
</dbReference>
<dbReference type="PANTHER" id="PTHR12510">
    <property type="entry name" value="TROPONIN C-AKIN-1 PROTEIN"/>
    <property type="match status" value="1"/>
</dbReference>
<dbReference type="RefSeq" id="WP_014186343.1">
    <property type="nucleotide sequence ID" value="NC_016584.1"/>
</dbReference>
<accession>G7WH28</accession>
<dbReference type="InterPro" id="IPR039126">
    <property type="entry name" value="GGACT"/>
</dbReference>
<dbReference type="AlphaFoldDB" id="G7WH28"/>